<accession>A0A429X7Y0</accession>
<evidence type="ECO:0000256" key="3">
    <source>
        <dbReference type="ARBA" id="ARBA00022692"/>
    </source>
</evidence>
<dbReference type="PROSITE" id="PS50850">
    <property type="entry name" value="MFS"/>
    <property type="match status" value="1"/>
</dbReference>
<evidence type="ECO:0000256" key="4">
    <source>
        <dbReference type="ARBA" id="ARBA00022989"/>
    </source>
</evidence>
<comment type="caution">
    <text evidence="8">The sequence shown here is derived from an EMBL/GenBank/DDBJ whole genome shotgun (WGS) entry which is preliminary data.</text>
</comment>
<feature type="transmembrane region" description="Helical" evidence="6">
    <location>
        <begin position="297"/>
        <end position="319"/>
    </location>
</feature>
<dbReference type="SUPFAM" id="SSF103473">
    <property type="entry name" value="MFS general substrate transporter"/>
    <property type="match status" value="1"/>
</dbReference>
<dbReference type="Gene3D" id="1.20.1250.20">
    <property type="entry name" value="MFS general substrate transporter like domains"/>
    <property type="match status" value="2"/>
</dbReference>
<evidence type="ECO:0000259" key="7">
    <source>
        <dbReference type="PROSITE" id="PS50850"/>
    </source>
</evidence>
<dbReference type="AlphaFoldDB" id="A0A429X7Y0"/>
<keyword evidence="4 6" id="KW-1133">Transmembrane helix</keyword>
<dbReference type="InterPro" id="IPR005829">
    <property type="entry name" value="Sugar_transporter_CS"/>
</dbReference>
<dbReference type="EMBL" id="QYTW02000011">
    <property type="protein sequence ID" value="RST59381.1"/>
    <property type="molecule type" value="Genomic_DNA"/>
</dbReference>
<reference evidence="8 9" key="1">
    <citation type="submission" date="2018-12" db="EMBL/GenBank/DDBJ databases">
        <authorList>
            <person name="Sun L."/>
            <person name="Chen Z."/>
        </authorList>
    </citation>
    <scope>NUCLEOTIDE SEQUENCE [LARGE SCALE GENOMIC DNA]</scope>
    <source>
        <strain evidence="8 9">LMG 29736</strain>
    </source>
</reference>
<dbReference type="CDD" id="cd06180">
    <property type="entry name" value="MFS_YjiJ"/>
    <property type="match status" value="1"/>
</dbReference>
<evidence type="ECO:0000313" key="8">
    <source>
        <dbReference type="EMBL" id="RST59381.1"/>
    </source>
</evidence>
<feature type="transmembrane region" description="Helical" evidence="6">
    <location>
        <begin position="331"/>
        <end position="353"/>
    </location>
</feature>
<evidence type="ECO:0000313" key="9">
    <source>
        <dbReference type="Proteomes" id="UP000287296"/>
    </source>
</evidence>
<dbReference type="RefSeq" id="WP_120116709.1">
    <property type="nucleotide sequence ID" value="NZ_QYTW02000011.1"/>
</dbReference>
<evidence type="ECO:0000256" key="2">
    <source>
        <dbReference type="ARBA" id="ARBA00022448"/>
    </source>
</evidence>
<keyword evidence="3 6" id="KW-0812">Transmembrane</keyword>
<evidence type="ECO:0000256" key="5">
    <source>
        <dbReference type="ARBA" id="ARBA00023136"/>
    </source>
</evidence>
<sequence length="389" mass="42196">MRPIFVLLAGIASLMISMGIGRFAYTPLLPFMQNDVHFSHSTAGYLASFNYIGYLLGALMPGFFSWNKGAAKRLKIYLVINIITTIWMGVTTNVAIWLILRLVSGFSSGIVFVLSSSIVLESLKAAKRPHWSGIFYGGVGLGILLCGLVIPVFNRTLGWKGSWICLGIISALLSIVSFLWTKDNELNKQLVRPEKPASNHKGQKEPIFKWLLFSYGCEGIGYIITGTFIVAIVQGIPQLKDYASLSWAFVGLAAIPSCLIWTLMAKKHGHINTLYVAYIVQIIGVILPVFTQSAIGVFLGAFLFGGTFMGITTLIVSKGQSLSFPNTNKSIGYLTAAFGIGQIIGPVVAGILTSHSNNYNGALIFASAILLLGFIFLFIGHLNQKIVVS</sequence>
<keyword evidence="2" id="KW-0813">Transport</keyword>
<feature type="transmembrane region" description="Helical" evidence="6">
    <location>
        <begin position="210"/>
        <end position="233"/>
    </location>
</feature>
<gene>
    <name evidence="8" type="ORF">D5F11_012355</name>
</gene>
<protein>
    <submittedName>
        <fullName evidence="8">YbfB/YjiJ family MFS transporter</fullName>
    </submittedName>
</protein>
<dbReference type="GO" id="GO:0005886">
    <property type="term" value="C:plasma membrane"/>
    <property type="evidence" value="ECO:0007669"/>
    <property type="project" value="UniProtKB-SubCell"/>
</dbReference>
<dbReference type="GO" id="GO:0022857">
    <property type="term" value="F:transmembrane transporter activity"/>
    <property type="evidence" value="ECO:0007669"/>
    <property type="project" value="InterPro"/>
</dbReference>
<evidence type="ECO:0000256" key="1">
    <source>
        <dbReference type="ARBA" id="ARBA00004651"/>
    </source>
</evidence>
<name>A0A429X7Y0_SIMTE</name>
<feature type="domain" description="Major facilitator superfamily (MFS) profile" evidence="7">
    <location>
        <begin position="5"/>
        <end position="385"/>
    </location>
</feature>
<dbReference type="Proteomes" id="UP000287296">
    <property type="component" value="Unassembled WGS sequence"/>
</dbReference>
<dbReference type="PANTHER" id="PTHR23537">
    <property type="match status" value="1"/>
</dbReference>
<feature type="transmembrane region" description="Helical" evidence="6">
    <location>
        <begin position="135"/>
        <end position="153"/>
    </location>
</feature>
<dbReference type="InterPro" id="IPR010645">
    <property type="entry name" value="MFS_4"/>
</dbReference>
<dbReference type="OrthoDB" id="9797953at2"/>
<dbReference type="Pfam" id="PF06779">
    <property type="entry name" value="MFS_4"/>
    <property type="match status" value="1"/>
</dbReference>
<feature type="transmembrane region" description="Helical" evidence="6">
    <location>
        <begin position="43"/>
        <end position="64"/>
    </location>
</feature>
<proteinExistence type="predicted"/>
<feature type="transmembrane region" description="Helical" evidence="6">
    <location>
        <begin position="271"/>
        <end position="291"/>
    </location>
</feature>
<comment type="subcellular location">
    <subcellularLocation>
        <location evidence="1">Cell membrane</location>
        <topology evidence="1">Multi-pass membrane protein</topology>
    </subcellularLocation>
</comment>
<feature type="transmembrane region" description="Helical" evidence="6">
    <location>
        <begin position="159"/>
        <end position="180"/>
    </location>
</feature>
<organism evidence="8 9">
    <name type="scientific">Siminovitchia terrae</name>
    <name type="common">Bacillus terrae</name>
    <dbReference type="NCBI Taxonomy" id="1914933"/>
    <lineage>
        <taxon>Bacteria</taxon>
        <taxon>Bacillati</taxon>
        <taxon>Bacillota</taxon>
        <taxon>Bacilli</taxon>
        <taxon>Bacillales</taxon>
        <taxon>Bacillaceae</taxon>
        <taxon>Siminovitchia</taxon>
    </lineage>
</organism>
<dbReference type="PANTHER" id="PTHR23537:SF1">
    <property type="entry name" value="SUGAR TRANSPORTER"/>
    <property type="match status" value="1"/>
</dbReference>
<feature type="transmembrane region" description="Helical" evidence="6">
    <location>
        <begin position="245"/>
        <end position="264"/>
    </location>
</feature>
<feature type="transmembrane region" description="Helical" evidence="6">
    <location>
        <begin position="76"/>
        <end position="100"/>
    </location>
</feature>
<dbReference type="PROSITE" id="PS00217">
    <property type="entry name" value="SUGAR_TRANSPORT_2"/>
    <property type="match status" value="1"/>
</dbReference>
<feature type="transmembrane region" description="Helical" evidence="6">
    <location>
        <begin position="106"/>
        <end position="123"/>
    </location>
</feature>
<dbReference type="InterPro" id="IPR036259">
    <property type="entry name" value="MFS_trans_sf"/>
</dbReference>
<keyword evidence="5 6" id="KW-0472">Membrane</keyword>
<feature type="transmembrane region" description="Helical" evidence="6">
    <location>
        <begin position="359"/>
        <end position="379"/>
    </location>
</feature>
<dbReference type="InterPro" id="IPR020846">
    <property type="entry name" value="MFS_dom"/>
</dbReference>
<evidence type="ECO:0000256" key="6">
    <source>
        <dbReference type="SAM" id="Phobius"/>
    </source>
</evidence>